<dbReference type="OrthoDB" id="6770063at2759"/>
<feature type="transmembrane region" description="Helical" evidence="6">
    <location>
        <begin position="205"/>
        <end position="225"/>
    </location>
</feature>
<dbReference type="SUPFAM" id="SSF103473">
    <property type="entry name" value="MFS general substrate transporter"/>
    <property type="match status" value="1"/>
</dbReference>
<comment type="subcellular location">
    <subcellularLocation>
        <location evidence="1">Endomembrane system</location>
        <topology evidence="1">Multi-pass membrane protein</topology>
    </subcellularLocation>
</comment>
<feature type="domain" description="Major facilitator superfamily (MFS) profile" evidence="8">
    <location>
        <begin position="1"/>
        <end position="432"/>
    </location>
</feature>
<feature type="signal peptide" evidence="7">
    <location>
        <begin position="1"/>
        <end position="18"/>
    </location>
</feature>
<organism evidence="9 10">
    <name type="scientific">Hymenoscyphus albidus</name>
    <dbReference type="NCBI Taxonomy" id="595503"/>
    <lineage>
        <taxon>Eukaryota</taxon>
        <taxon>Fungi</taxon>
        <taxon>Dikarya</taxon>
        <taxon>Ascomycota</taxon>
        <taxon>Pezizomycotina</taxon>
        <taxon>Leotiomycetes</taxon>
        <taxon>Helotiales</taxon>
        <taxon>Helotiaceae</taxon>
        <taxon>Hymenoscyphus</taxon>
    </lineage>
</organism>
<evidence type="ECO:0000256" key="3">
    <source>
        <dbReference type="ARBA" id="ARBA00022692"/>
    </source>
</evidence>
<reference evidence="9" key="1">
    <citation type="submission" date="2021-07" db="EMBL/GenBank/DDBJ databases">
        <authorList>
            <person name="Durling M."/>
        </authorList>
    </citation>
    <scope>NUCLEOTIDE SEQUENCE</scope>
</reference>
<dbReference type="Gene3D" id="1.20.1250.20">
    <property type="entry name" value="MFS general substrate transporter like domains"/>
    <property type="match status" value="1"/>
</dbReference>
<sequence>MPLLGWLASAFFIASTASQPLSGKLTDIYGRRNGLIFASLIFALGNLLCALAHKEWVLILGRVIAGLGGSAIGLIGSFIISDLIPLRKRGMWQGIGNICYGIGSGLGGPFGGWVNDTIGWRWAFVVQIPLTLLSLIWVVIKVDIPLKETDQSKIKRGGNILPWIHPLVLGALCVSVVSLVLFILVEAKWALEPIIPVRLLLNRTIAAACLTNWFMSMARFGLLFYGPIYFQLQGYSASQSGLRLVPESDAISTTSLACGMVMRWTGRCYSLSMMVQGVFVIGFVCISTIQLSTPAWPPFIYLFLVSLGYSGMLTTTLLALIAAVEQEHQAVITSASYAARSTGSVIGITIASTVFQNVLRPQLWSRLHHNKNAQDIISSIEHNLKTIHTLPPDLRSEASEAYMISLRAVFLTMLGLAVTGLITGAFMKEYKLHNKLSRRPSS</sequence>
<dbReference type="PANTHER" id="PTHR23501:SF191">
    <property type="entry name" value="VACUOLAR BASIC AMINO ACID TRANSPORTER 4"/>
    <property type="match status" value="1"/>
</dbReference>
<keyword evidence="2" id="KW-0813">Transport</keyword>
<dbReference type="Proteomes" id="UP000701801">
    <property type="component" value="Unassembled WGS sequence"/>
</dbReference>
<evidence type="ECO:0000256" key="5">
    <source>
        <dbReference type="ARBA" id="ARBA00023136"/>
    </source>
</evidence>
<accession>A0A9N9Q927</accession>
<dbReference type="PROSITE" id="PS50850">
    <property type="entry name" value="MFS"/>
    <property type="match status" value="1"/>
</dbReference>
<dbReference type="GO" id="GO:0000329">
    <property type="term" value="C:fungal-type vacuole membrane"/>
    <property type="evidence" value="ECO:0007669"/>
    <property type="project" value="TreeGrafter"/>
</dbReference>
<evidence type="ECO:0000313" key="10">
    <source>
        <dbReference type="Proteomes" id="UP000701801"/>
    </source>
</evidence>
<evidence type="ECO:0000256" key="6">
    <source>
        <dbReference type="SAM" id="Phobius"/>
    </source>
</evidence>
<comment type="caution">
    <text evidence="9">The sequence shown here is derived from an EMBL/GenBank/DDBJ whole genome shotgun (WGS) entry which is preliminary data.</text>
</comment>
<evidence type="ECO:0000256" key="4">
    <source>
        <dbReference type="ARBA" id="ARBA00022989"/>
    </source>
</evidence>
<dbReference type="InterPro" id="IPR011701">
    <property type="entry name" value="MFS"/>
</dbReference>
<proteinExistence type="predicted"/>
<dbReference type="AlphaFoldDB" id="A0A9N9Q927"/>
<evidence type="ECO:0000313" key="9">
    <source>
        <dbReference type="EMBL" id="CAG8979604.1"/>
    </source>
</evidence>
<feature type="transmembrane region" description="Helical" evidence="6">
    <location>
        <begin position="119"/>
        <end position="140"/>
    </location>
</feature>
<feature type="transmembrane region" description="Helical" evidence="6">
    <location>
        <begin position="160"/>
        <end position="185"/>
    </location>
</feature>
<evidence type="ECO:0000256" key="7">
    <source>
        <dbReference type="SAM" id="SignalP"/>
    </source>
</evidence>
<name>A0A9N9Q927_9HELO</name>
<feature type="transmembrane region" description="Helical" evidence="6">
    <location>
        <begin position="269"/>
        <end position="293"/>
    </location>
</feature>
<dbReference type="GO" id="GO:0015174">
    <property type="term" value="F:basic amino acid transmembrane transporter activity"/>
    <property type="evidence" value="ECO:0007669"/>
    <property type="project" value="TreeGrafter"/>
</dbReference>
<dbReference type="InterPro" id="IPR020846">
    <property type="entry name" value="MFS_dom"/>
</dbReference>
<protein>
    <recommendedName>
        <fullName evidence="8">Major facilitator superfamily (MFS) profile domain-containing protein</fullName>
    </recommendedName>
</protein>
<dbReference type="EMBL" id="CAJVRM010000323">
    <property type="protein sequence ID" value="CAG8979604.1"/>
    <property type="molecule type" value="Genomic_DNA"/>
</dbReference>
<feature type="transmembrane region" description="Helical" evidence="6">
    <location>
        <begin position="59"/>
        <end position="80"/>
    </location>
</feature>
<dbReference type="InterPro" id="IPR036259">
    <property type="entry name" value="MFS_trans_sf"/>
</dbReference>
<keyword evidence="3 6" id="KW-0812">Transmembrane</keyword>
<feature type="transmembrane region" description="Helical" evidence="6">
    <location>
        <begin position="404"/>
        <end position="427"/>
    </location>
</feature>
<dbReference type="GO" id="GO:0012505">
    <property type="term" value="C:endomembrane system"/>
    <property type="evidence" value="ECO:0007669"/>
    <property type="project" value="UniProtKB-SubCell"/>
</dbReference>
<keyword evidence="10" id="KW-1185">Reference proteome</keyword>
<feature type="chain" id="PRO_5040300965" description="Major facilitator superfamily (MFS) profile domain-containing protein" evidence="7">
    <location>
        <begin position="19"/>
        <end position="442"/>
    </location>
</feature>
<gene>
    <name evidence="9" type="ORF">HYALB_00012231</name>
</gene>
<keyword evidence="5 6" id="KW-0472">Membrane</keyword>
<dbReference type="PANTHER" id="PTHR23501">
    <property type="entry name" value="MAJOR FACILITATOR SUPERFAMILY"/>
    <property type="match status" value="1"/>
</dbReference>
<evidence type="ECO:0000259" key="8">
    <source>
        <dbReference type="PROSITE" id="PS50850"/>
    </source>
</evidence>
<keyword evidence="7" id="KW-0732">Signal</keyword>
<keyword evidence="4 6" id="KW-1133">Transmembrane helix</keyword>
<dbReference type="Pfam" id="PF07690">
    <property type="entry name" value="MFS_1"/>
    <property type="match status" value="1"/>
</dbReference>
<evidence type="ECO:0000256" key="1">
    <source>
        <dbReference type="ARBA" id="ARBA00004127"/>
    </source>
</evidence>
<evidence type="ECO:0000256" key="2">
    <source>
        <dbReference type="ARBA" id="ARBA00022448"/>
    </source>
</evidence>
<feature type="transmembrane region" description="Helical" evidence="6">
    <location>
        <begin position="34"/>
        <end position="52"/>
    </location>
</feature>
<feature type="transmembrane region" description="Helical" evidence="6">
    <location>
        <begin position="299"/>
        <end position="325"/>
    </location>
</feature>